<feature type="region of interest" description="Disordered" evidence="1">
    <location>
        <begin position="61"/>
        <end position="99"/>
    </location>
</feature>
<keyword evidence="4" id="KW-1185">Reference proteome</keyword>
<reference evidence="2 4" key="1">
    <citation type="submission" date="2020-01" db="EMBL/GenBank/DDBJ databases">
        <title>the WGS Modestobacter muralis CPCC 204518.</title>
        <authorList>
            <person name="Jiang Z."/>
        </authorList>
    </citation>
    <scope>NUCLEOTIDE SEQUENCE [LARGE SCALE GENOMIC DNA]</scope>
    <source>
        <strain evidence="2 4">DSM 100205</strain>
    </source>
</reference>
<gene>
    <name evidence="3" type="ORF">G3R41_11125</name>
    <name evidence="2" type="ORF">GCU67_10470</name>
</gene>
<dbReference type="EMBL" id="JAAGWB010000029">
    <property type="protein sequence ID" value="NEN51477.1"/>
    <property type="molecule type" value="Genomic_DNA"/>
</dbReference>
<proteinExistence type="predicted"/>
<evidence type="ECO:0000313" key="3">
    <source>
        <dbReference type="EMBL" id="NEN51477.1"/>
    </source>
</evidence>
<organism evidence="2 4">
    <name type="scientific">Modestobacter muralis</name>
    <dbReference type="NCBI Taxonomy" id="1608614"/>
    <lineage>
        <taxon>Bacteria</taxon>
        <taxon>Bacillati</taxon>
        <taxon>Actinomycetota</taxon>
        <taxon>Actinomycetes</taxon>
        <taxon>Geodermatophilales</taxon>
        <taxon>Geodermatophilaceae</taxon>
        <taxon>Modestobacter</taxon>
    </lineage>
</organism>
<feature type="compositionally biased region" description="Basic residues" evidence="1">
    <location>
        <begin position="61"/>
        <end position="73"/>
    </location>
</feature>
<dbReference type="Proteomes" id="UP000471152">
    <property type="component" value="Unassembled WGS sequence"/>
</dbReference>
<reference evidence="3 5" key="2">
    <citation type="submission" date="2020-02" db="EMBL/GenBank/DDBJ databases">
        <title>The WGS of Modestobacter muralis DSM 100205.</title>
        <authorList>
            <person name="Jiang Z."/>
        </authorList>
    </citation>
    <scope>NUCLEOTIDE SEQUENCE [LARGE SCALE GENOMIC DNA]</scope>
    <source>
        <strain evidence="3 5">DSM 100205</strain>
    </source>
</reference>
<dbReference type="RefSeq" id="WP_163611166.1">
    <property type="nucleotide sequence ID" value="NZ_JAAGWB010000029.1"/>
</dbReference>
<evidence type="ECO:0000313" key="2">
    <source>
        <dbReference type="EMBL" id="NEK94589.1"/>
    </source>
</evidence>
<dbReference type="EMBL" id="JAAGWH010000027">
    <property type="protein sequence ID" value="NEK94589.1"/>
    <property type="molecule type" value="Genomic_DNA"/>
</dbReference>
<evidence type="ECO:0000313" key="4">
    <source>
        <dbReference type="Proteomes" id="UP000468828"/>
    </source>
</evidence>
<dbReference type="Proteomes" id="UP000468828">
    <property type="component" value="Unassembled WGS sequence"/>
</dbReference>
<evidence type="ECO:0000313" key="5">
    <source>
        <dbReference type="Proteomes" id="UP000471152"/>
    </source>
</evidence>
<name>A0A6P0EVV2_9ACTN</name>
<evidence type="ECO:0000256" key="1">
    <source>
        <dbReference type="SAM" id="MobiDB-lite"/>
    </source>
</evidence>
<accession>A0A6P0EVV2</accession>
<dbReference type="AlphaFoldDB" id="A0A6P0EVV2"/>
<comment type="caution">
    <text evidence="2">The sequence shown here is derived from an EMBL/GenBank/DDBJ whole genome shotgun (WGS) entry which is preliminary data.</text>
</comment>
<sequence length="99" mass="11334">MVALIVILFPPLLIAFLLVMERVEEPLRRPTSQREVEDFLGSATDAEVSTLAHSGIRRAMSRWRTRRRSRPRTTPRPVLTERASERAPEQATERGRRAG</sequence>
<feature type="compositionally biased region" description="Basic and acidic residues" evidence="1">
    <location>
        <begin position="82"/>
        <end position="99"/>
    </location>
</feature>
<protein>
    <submittedName>
        <fullName evidence="2">Uncharacterized protein</fullName>
    </submittedName>
</protein>